<keyword evidence="1" id="KW-0812">Transmembrane</keyword>
<evidence type="ECO:0000313" key="3">
    <source>
        <dbReference type="Proteomes" id="UP000246171"/>
    </source>
</evidence>
<comment type="caution">
    <text evidence="2">The sequence shown here is derived from an EMBL/GenBank/DDBJ whole genome shotgun (WGS) entry which is preliminary data.</text>
</comment>
<protein>
    <submittedName>
        <fullName evidence="2">Uncharacterized protein</fullName>
    </submittedName>
</protein>
<dbReference type="VEuPathDB" id="FungiDB:BO83DRAFT_48249"/>
<gene>
    <name evidence="2" type="ORF">BO83DRAFT_48249</name>
</gene>
<dbReference type="Proteomes" id="UP000246171">
    <property type="component" value="Unassembled WGS sequence"/>
</dbReference>
<organism evidence="2 3">
    <name type="scientific">Aspergillus eucalypticola (strain CBS 122712 / IBT 29274)</name>
    <dbReference type="NCBI Taxonomy" id="1448314"/>
    <lineage>
        <taxon>Eukaryota</taxon>
        <taxon>Fungi</taxon>
        <taxon>Dikarya</taxon>
        <taxon>Ascomycota</taxon>
        <taxon>Pezizomycotina</taxon>
        <taxon>Eurotiomycetes</taxon>
        <taxon>Eurotiomycetidae</taxon>
        <taxon>Eurotiales</taxon>
        <taxon>Aspergillaceae</taxon>
        <taxon>Aspergillus</taxon>
        <taxon>Aspergillus subgen. Circumdati</taxon>
    </lineage>
</organism>
<dbReference type="EMBL" id="MSFU01000014">
    <property type="protein sequence ID" value="PWY72079.1"/>
    <property type="molecule type" value="Genomic_DNA"/>
</dbReference>
<dbReference type="AlphaFoldDB" id="A0A317VF42"/>
<keyword evidence="1" id="KW-0472">Membrane</keyword>
<feature type="transmembrane region" description="Helical" evidence="1">
    <location>
        <begin position="32"/>
        <end position="53"/>
    </location>
</feature>
<accession>A0A317VF42</accession>
<reference evidence="2" key="1">
    <citation type="submission" date="2016-12" db="EMBL/GenBank/DDBJ databases">
        <title>The genomes of Aspergillus section Nigri reveals drivers in fungal speciation.</title>
        <authorList>
            <consortium name="DOE Joint Genome Institute"/>
            <person name="Vesth T.C."/>
            <person name="Nybo J."/>
            <person name="Theobald S."/>
            <person name="Brandl J."/>
            <person name="Frisvad J.C."/>
            <person name="Nielsen K.F."/>
            <person name="Lyhne E.K."/>
            <person name="Kogle M.E."/>
            <person name="Kuo A."/>
            <person name="Riley R."/>
            <person name="Clum A."/>
            <person name="Nolan M."/>
            <person name="Lipzen A."/>
            <person name="Salamov A."/>
            <person name="Henrissat B."/>
            <person name="Wiebenga A."/>
            <person name="De vries R.P."/>
            <person name="Grigoriev I.V."/>
            <person name="Mortensen U.H."/>
            <person name="Andersen M.R."/>
            <person name="Baker S.E."/>
        </authorList>
    </citation>
    <scope>NUCLEOTIDE SEQUENCE</scope>
    <source>
        <strain evidence="2">CBS 122712</strain>
    </source>
</reference>
<sequence>MSMGLGDPGPRGGKGGILGWSMDELQQDLRTGYVGFGYSTFVEVFSLLVNSWLRRVHLPNGWACLTK</sequence>
<name>A0A317VF42_ASPEC</name>
<evidence type="ECO:0000256" key="1">
    <source>
        <dbReference type="SAM" id="Phobius"/>
    </source>
</evidence>
<proteinExistence type="predicted"/>
<evidence type="ECO:0000313" key="2">
    <source>
        <dbReference type="EMBL" id="PWY72079.1"/>
    </source>
</evidence>
<dbReference type="GeneID" id="37059350"/>
<keyword evidence="1" id="KW-1133">Transmembrane helix</keyword>
<keyword evidence="3" id="KW-1185">Reference proteome</keyword>
<dbReference type="RefSeq" id="XP_025387674.1">
    <property type="nucleotide sequence ID" value="XM_025537388.1"/>
</dbReference>